<gene>
    <name evidence="1" type="ORF">PHMEG_0009524</name>
</gene>
<evidence type="ECO:0000313" key="1">
    <source>
        <dbReference type="EMBL" id="OWZ16652.1"/>
    </source>
</evidence>
<reference evidence="2" key="1">
    <citation type="submission" date="2017-03" db="EMBL/GenBank/DDBJ databases">
        <title>Phytopthora megakarya and P. palmivora, two closely related causual agents of cacao black pod achieved similar genome size and gene model numbers by different mechanisms.</title>
        <authorList>
            <person name="Ali S."/>
            <person name="Shao J."/>
            <person name="Larry D.J."/>
            <person name="Kronmiller B."/>
            <person name="Shen D."/>
            <person name="Strem M.D."/>
            <person name="Melnick R.L."/>
            <person name="Guiltinan M.J."/>
            <person name="Tyler B.M."/>
            <person name="Meinhardt L.W."/>
            <person name="Bailey B.A."/>
        </authorList>
    </citation>
    <scope>NUCLEOTIDE SEQUENCE [LARGE SCALE GENOMIC DNA]</scope>
    <source>
        <strain evidence="2">zdho120</strain>
    </source>
</reference>
<dbReference type="OrthoDB" id="126373at2759"/>
<organism evidence="1 2">
    <name type="scientific">Phytophthora megakarya</name>
    <dbReference type="NCBI Taxonomy" id="4795"/>
    <lineage>
        <taxon>Eukaryota</taxon>
        <taxon>Sar</taxon>
        <taxon>Stramenopiles</taxon>
        <taxon>Oomycota</taxon>
        <taxon>Peronosporomycetes</taxon>
        <taxon>Peronosporales</taxon>
        <taxon>Peronosporaceae</taxon>
        <taxon>Phytophthora</taxon>
    </lineage>
</organism>
<dbReference type="Proteomes" id="UP000198211">
    <property type="component" value="Unassembled WGS sequence"/>
</dbReference>
<dbReference type="STRING" id="4795.A0A225WGL2"/>
<sequence>MPRTSERQRLLGEIIDVLAVAILEEETDDDLLELYGYGVLQRVLSSDDISSPVEDLMDLLAFVEARRYLEDHDRLPKCVEFRENGIQAVAAKDFRQTTRVSHVSFSRILSEIENHGVFQNYSDCGQAPVWLQLAVVLDRLENYGNRASLGRTQKLWGIGHGTCALYTTRVLLALKDLASSYVVWPSPEERRSMSRRMGLKGFRGCVGFIDGTTIPLSQKPAVDGACFFDRKHRYSVNAQVVCDDRSSTVECGLMLERSSITTLIR</sequence>
<dbReference type="EMBL" id="NBNE01000893">
    <property type="protein sequence ID" value="OWZ16652.1"/>
    <property type="molecule type" value="Genomic_DNA"/>
</dbReference>
<accession>A0A225WGL2</accession>
<keyword evidence="2" id="KW-1185">Reference proteome</keyword>
<protein>
    <recommendedName>
        <fullName evidence="3">DDE Tnp4 domain-containing protein</fullName>
    </recommendedName>
</protein>
<dbReference type="AlphaFoldDB" id="A0A225WGL2"/>
<proteinExistence type="predicted"/>
<evidence type="ECO:0000313" key="2">
    <source>
        <dbReference type="Proteomes" id="UP000198211"/>
    </source>
</evidence>
<comment type="caution">
    <text evidence="1">The sequence shown here is derived from an EMBL/GenBank/DDBJ whole genome shotgun (WGS) entry which is preliminary data.</text>
</comment>
<name>A0A225WGL2_9STRA</name>
<evidence type="ECO:0008006" key="3">
    <source>
        <dbReference type="Google" id="ProtNLM"/>
    </source>
</evidence>